<evidence type="ECO:0000313" key="1">
    <source>
        <dbReference type="EMBL" id="SEO96428.1"/>
    </source>
</evidence>
<accession>A0A1H8U198</accession>
<proteinExistence type="predicted"/>
<keyword evidence="2" id="KW-1185">Reference proteome</keyword>
<dbReference type="EMBL" id="FOEG01000005">
    <property type="protein sequence ID" value="SEO96428.1"/>
    <property type="molecule type" value="Genomic_DNA"/>
</dbReference>
<sequence>MQYDPIQQHTPAAEQPHLAQVRLEADMLRGAVIATGIQYVIRAIHTAAMRFSRTAA</sequence>
<organism evidence="1 2">
    <name type="scientific">Aquisalimonas asiatica</name>
    <dbReference type="NCBI Taxonomy" id="406100"/>
    <lineage>
        <taxon>Bacteria</taxon>
        <taxon>Pseudomonadati</taxon>
        <taxon>Pseudomonadota</taxon>
        <taxon>Gammaproteobacteria</taxon>
        <taxon>Chromatiales</taxon>
        <taxon>Ectothiorhodospiraceae</taxon>
        <taxon>Aquisalimonas</taxon>
    </lineage>
</organism>
<name>A0A1H8U198_9GAMM</name>
<dbReference type="Proteomes" id="UP000199657">
    <property type="component" value="Unassembled WGS sequence"/>
</dbReference>
<gene>
    <name evidence="1" type="ORF">SAMN04488052_10565</name>
</gene>
<evidence type="ECO:0000313" key="2">
    <source>
        <dbReference type="Proteomes" id="UP000199657"/>
    </source>
</evidence>
<dbReference type="RefSeq" id="WP_171909918.1">
    <property type="nucleotide sequence ID" value="NZ_FOEG01000005.1"/>
</dbReference>
<reference evidence="1 2" key="1">
    <citation type="submission" date="2016-10" db="EMBL/GenBank/DDBJ databases">
        <authorList>
            <person name="de Groot N.N."/>
        </authorList>
    </citation>
    <scope>NUCLEOTIDE SEQUENCE [LARGE SCALE GENOMIC DNA]</scope>
    <source>
        <strain evidence="1 2">CGMCC 1.6291</strain>
    </source>
</reference>
<protein>
    <submittedName>
        <fullName evidence="1">Uncharacterized protein</fullName>
    </submittedName>
</protein>
<dbReference type="AlphaFoldDB" id="A0A1H8U198"/>